<feature type="compositionally biased region" description="Pro residues" evidence="6">
    <location>
        <begin position="1021"/>
        <end position="1039"/>
    </location>
</feature>
<keyword evidence="2 5" id="KW-0863">Zinc-finger</keyword>
<feature type="region of interest" description="Disordered" evidence="6">
    <location>
        <begin position="449"/>
        <end position="477"/>
    </location>
</feature>
<feature type="compositionally biased region" description="Pro residues" evidence="6">
    <location>
        <begin position="1106"/>
        <end position="1120"/>
    </location>
</feature>
<dbReference type="SMART" id="SM00249">
    <property type="entry name" value="PHD"/>
    <property type="match status" value="1"/>
</dbReference>
<feature type="compositionally biased region" description="Basic and acidic residues" evidence="6">
    <location>
        <begin position="1124"/>
        <end position="1158"/>
    </location>
</feature>
<feature type="compositionally biased region" description="Low complexity" evidence="6">
    <location>
        <begin position="736"/>
        <end position="757"/>
    </location>
</feature>
<dbReference type="GO" id="GO:0070210">
    <property type="term" value="C:Rpd3L-Expanded complex"/>
    <property type="evidence" value="ECO:0007669"/>
    <property type="project" value="TreeGrafter"/>
</dbReference>
<reference evidence="8" key="1">
    <citation type="journal article" date="2018" name="Genome Biol. Evol.">
        <title>Genomics and development of Lentinus tigrinus, a white-rot wood-decaying mushroom with dimorphic fruiting bodies.</title>
        <authorList>
            <person name="Wu B."/>
            <person name="Xu Z."/>
            <person name="Knudson A."/>
            <person name="Carlson A."/>
            <person name="Chen N."/>
            <person name="Kovaka S."/>
            <person name="LaButti K."/>
            <person name="Lipzen A."/>
            <person name="Pennachio C."/>
            <person name="Riley R."/>
            <person name="Schakwitz W."/>
            <person name="Umezawa K."/>
            <person name="Ohm R.A."/>
            <person name="Grigoriev I.V."/>
            <person name="Nagy L.G."/>
            <person name="Gibbons J."/>
            <person name="Hibbett D."/>
        </authorList>
    </citation>
    <scope>NUCLEOTIDE SEQUENCE [LARGE SCALE GENOMIC DNA]</scope>
    <source>
        <strain evidence="8">ALCF2SS1-6</strain>
    </source>
</reference>
<evidence type="ECO:0000259" key="7">
    <source>
        <dbReference type="PROSITE" id="PS50016"/>
    </source>
</evidence>
<feature type="region of interest" description="Disordered" evidence="6">
    <location>
        <begin position="112"/>
        <end position="154"/>
    </location>
</feature>
<feature type="region of interest" description="Disordered" evidence="6">
    <location>
        <begin position="1215"/>
        <end position="1344"/>
    </location>
</feature>
<feature type="compositionally biased region" description="Low complexity" evidence="6">
    <location>
        <begin position="1502"/>
        <end position="1521"/>
    </location>
</feature>
<feature type="compositionally biased region" description="Pro residues" evidence="6">
    <location>
        <begin position="649"/>
        <end position="659"/>
    </location>
</feature>
<organism evidence="8 9">
    <name type="scientific">Lentinus tigrinus ALCF2SS1-6</name>
    <dbReference type="NCBI Taxonomy" id="1328759"/>
    <lineage>
        <taxon>Eukaryota</taxon>
        <taxon>Fungi</taxon>
        <taxon>Dikarya</taxon>
        <taxon>Basidiomycota</taxon>
        <taxon>Agaricomycotina</taxon>
        <taxon>Agaricomycetes</taxon>
        <taxon>Polyporales</taxon>
        <taxon>Polyporaceae</taxon>
        <taxon>Lentinus</taxon>
    </lineage>
</organism>
<evidence type="ECO:0000313" key="9">
    <source>
        <dbReference type="Proteomes" id="UP000313359"/>
    </source>
</evidence>
<evidence type="ECO:0000256" key="3">
    <source>
        <dbReference type="ARBA" id="ARBA00022833"/>
    </source>
</evidence>
<feature type="region of interest" description="Disordered" evidence="6">
    <location>
        <begin position="1382"/>
        <end position="1575"/>
    </location>
</feature>
<feature type="compositionally biased region" description="Basic and acidic residues" evidence="6">
    <location>
        <begin position="1535"/>
        <end position="1560"/>
    </location>
</feature>
<dbReference type="SUPFAM" id="SSF57903">
    <property type="entry name" value="FYVE/PHD zinc finger"/>
    <property type="match status" value="1"/>
</dbReference>
<gene>
    <name evidence="8" type="ORF">L227DRAFT_572717</name>
</gene>
<dbReference type="GO" id="GO:0008270">
    <property type="term" value="F:zinc ion binding"/>
    <property type="evidence" value="ECO:0007669"/>
    <property type="project" value="UniProtKB-KW"/>
</dbReference>
<evidence type="ECO:0000256" key="6">
    <source>
        <dbReference type="SAM" id="MobiDB-lite"/>
    </source>
</evidence>
<dbReference type="GO" id="GO:0006355">
    <property type="term" value="P:regulation of DNA-templated transcription"/>
    <property type="evidence" value="ECO:0007669"/>
    <property type="project" value="TreeGrafter"/>
</dbReference>
<dbReference type="Pfam" id="PF20826">
    <property type="entry name" value="PHD_5"/>
    <property type="match status" value="1"/>
</dbReference>
<dbReference type="Gene3D" id="2.170.270.10">
    <property type="entry name" value="SET domain"/>
    <property type="match status" value="1"/>
</dbReference>
<dbReference type="InterPro" id="IPR046341">
    <property type="entry name" value="SET_dom_sf"/>
</dbReference>
<dbReference type="Proteomes" id="UP000313359">
    <property type="component" value="Unassembled WGS sequence"/>
</dbReference>
<dbReference type="STRING" id="1328759.A0A5C2SIZ9"/>
<name>A0A5C2SIZ9_9APHY</name>
<feature type="compositionally biased region" description="Basic and acidic residues" evidence="6">
    <location>
        <begin position="637"/>
        <end position="648"/>
    </location>
</feature>
<evidence type="ECO:0000256" key="2">
    <source>
        <dbReference type="ARBA" id="ARBA00022771"/>
    </source>
</evidence>
<feature type="compositionally biased region" description="Polar residues" evidence="6">
    <location>
        <begin position="1464"/>
        <end position="1473"/>
    </location>
</feature>
<keyword evidence="1" id="KW-0479">Metal-binding</keyword>
<dbReference type="InterPro" id="IPR013083">
    <property type="entry name" value="Znf_RING/FYVE/PHD"/>
</dbReference>
<feature type="region of interest" description="Disordered" evidence="6">
    <location>
        <begin position="952"/>
        <end position="1203"/>
    </location>
</feature>
<feature type="compositionally biased region" description="Low complexity" evidence="6">
    <location>
        <begin position="971"/>
        <end position="987"/>
    </location>
</feature>
<evidence type="ECO:0000256" key="1">
    <source>
        <dbReference type="ARBA" id="ARBA00022723"/>
    </source>
</evidence>
<feature type="region of interest" description="Disordered" evidence="6">
    <location>
        <begin position="21"/>
        <end position="44"/>
    </location>
</feature>
<feature type="compositionally biased region" description="Pro residues" evidence="6">
    <location>
        <begin position="1190"/>
        <end position="1200"/>
    </location>
</feature>
<feature type="compositionally biased region" description="Low complexity" evidence="6">
    <location>
        <begin position="627"/>
        <end position="636"/>
    </location>
</feature>
<dbReference type="SUPFAM" id="SSF82199">
    <property type="entry name" value="SET domain"/>
    <property type="match status" value="1"/>
</dbReference>
<dbReference type="InterPro" id="IPR001214">
    <property type="entry name" value="SET_dom"/>
</dbReference>
<feature type="domain" description="PHD-type" evidence="7">
    <location>
        <begin position="48"/>
        <end position="96"/>
    </location>
</feature>
<sequence>MPSDATEAALGLLGLTGAFPSPSPSTIPAKRKQPATVEPSADSNSSESIYCICGFSDDDGFSICCDSCQRWCHAACFSIVENEVPDEWQCWECAPRPVDRDRAVKLQKARRRLMANGAQKQRRASPGVERKPRKPSAAAGEGAHKRKRRASINTSVAIHTHAQAEDEHVDIDEPMVQSFVPITKDIVTDDARDRLRRVASDWRGITAISPTTLTPGCTTPALLTPDELPGPLHIPTIAVQPVPTSAASFPSIFANGNASVRPPSYAIHAAQPITSSKLIAPYPSTIIPTASYLRDPLNAYAHLGMPKPYVHLFGPPLDVALDARITGDQSRFVRNGCRPNAVLRPMFCPSKHPAKSDDEAVKFGIFALRDLKANEEVVLGWEWDDENVVHHLPALIQSPFSFPPHQVQHFRNQMTSMLHTLASTFTTCACGSKARDCVLTRIAEFVENRTPLTPSPSPPSQFTKDKHRGKAEQAVESPIDLGPLIGIERGFRTRERIPFSGGMGGVELVPPSPSEAGPSRLPSGTRKVSFPDDLLSSSNKLKGKDRKGKGRAEDVHDESDVEGDSTRARARRHSEGSSEPMAVDAPPQEARLPPRLRKSWIAKSVERLREHSGLRDSDVDMHSPALSEGSGRSRTSSGRDESYFDSRDMPPPPVPPSRTPPLGSSISANHAHIHAPPLSASSSSSSTGSSSSKLRLAVDGQGSPSIPFSKLSLLSPVILPPPHASRSDSRSPPIPASSSAPIASQSTSSSSKSTVKASKARRPTQSPQPPPTPDAEKPPKPTKSRTKGKDKDKEGTREKGKAREKGESTNAKKTPRPRTPATENENEADEPATALKPSLLRREDVLATKGVKGRKSASPAVNSPRELAMALKSPREPAAVLTSPLSPATGSKSLPLPPSSTVPEPPPDPPDAAKGKEDAMDVDEPPPRRRSPEATVGRSAVPDMLQILAAAASSVPSVTRSPVAPSLPSLPQVEASVAAQEASSEPPVAEPQHEAPAAESLLEHTHGLLHSPAESTTALPIPEPTPAPAPAPSPAPSPAPMSDAPHPLGDVPPLEPAPAPVPSASQLFDDPAPEPPAPPSPELAPPPPTGPAPPAPEAEPAAAEPAPEPEPPKAPPPPPKVKLSLKDFAMRKKKQREEEQKEREKEKEKEEHGKEAAEHSTGSGSAVQSPALGGDAALVASPASVGDAPLPVPLPGPAPVSPVVHADVGPWVQEEQGGAKAAAVSSSPVVAVPEPEAVVDAQDKKAMEVDGKAEVPDADGDVKMDEAQEQEHNVDSTAPQASIPEPDRKDAAASEIGAHKSAASPSGQRDVLSPATPAPNGHYRDRSPSPSYHRPSRIWSRTPPQVNGFAKTFEAKVELLDSAVPSGLVASAHDDTDSLVDMRNQRSPSPIHRVVSPAPVTPRMSPKMVHSRIPLASQPSQEDGEILSPPPPKSLSLAPPRSHSPPTHPRHFYSSGGLSPTRPSPGSLSQSSARAPLHPAYHARNSPTAASRLPPPAPPSAPRALRQGGAYGGSSYVSSGGQNAPYYGAPPRGPSADRDRDRDRSRDWGRDRDRDVDRVWHPGPSRGRGRGGTWR</sequence>
<keyword evidence="4" id="KW-0156">Chromatin regulator</keyword>
<protein>
    <recommendedName>
        <fullName evidence="7">PHD-type domain-containing protein</fullName>
    </recommendedName>
</protein>
<dbReference type="PANTHER" id="PTHR46462">
    <property type="entry name" value="UPSET, ISOFORM A"/>
    <property type="match status" value="1"/>
</dbReference>
<dbReference type="InterPro" id="IPR019787">
    <property type="entry name" value="Znf_PHD-finger"/>
</dbReference>
<evidence type="ECO:0000256" key="4">
    <source>
        <dbReference type="ARBA" id="ARBA00022853"/>
    </source>
</evidence>
<dbReference type="SMART" id="SM00317">
    <property type="entry name" value="SET"/>
    <property type="match status" value="1"/>
</dbReference>
<dbReference type="Gene3D" id="3.30.40.10">
    <property type="entry name" value="Zinc/RING finger domain, C3HC4 (zinc finger)"/>
    <property type="match status" value="1"/>
</dbReference>
<dbReference type="EMBL" id="ML122256">
    <property type="protein sequence ID" value="RPD63570.1"/>
    <property type="molecule type" value="Genomic_DNA"/>
</dbReference>
<accession>A0A5C2SIZ9</accession>
<dbReference type="PROSITE" id="PS50016">
    <property type="entry name" value="ZF_PHD_2"/>
    <property type="match status" value="1"/>
</dbReference>
<feature type="compositionally biased region" description="Basic and acidic residues" evidence="6">
    <location>
        <begin position="1241"/>
        <end position="1274"/>
    </location>
</feature>
<proteinExistence type="predicted"/>
<dbReference type="CDD" id="cd15550">
    <property type="entry name" value="PHD_MLL5"/>
    <property type="match status" value="1"/>
</dbReference>
<feature type="compositionally biased region" description="Low complexity" evidence="6">
    <location>
        <begin position="679"/>
        <end position="692"/>
    </location>
</feature>
<evidence type="ECO:0000256" key="5">
    <source>
        <dbReference type="PROSITE-ProRule" id="PRU00146"/>
    </source>
</evidence>
<dbReference type="InterPro" id="IPR011011">
    <property type="entry name" value="Znf_FYVE_PHD"/>
</dbReference>
<feature type="compositionally biased region" description="Basic and acidic residues" evidence="6">
    <location>
        <begin position="604"/>
        <end position="621"/>
    </location>
</feature>
<feature type="compositionally biased region" description="Basic and acidic residues" evidence="6">
    <location>
        <begin position="911"/>
        <end position="932"/>
    </location>
</feature>
<dbReference type="GO" id="GO:0006325">
    <property type="term" value="P:chromatin organization"/>
    <property type="evidence" value="ECO:0007669"/>
    <property type="project" value="UniProtKB-KW"/>
</dbReference>
<feature type="compositionally biased region" description="Pro residues" evidence="6">
    <location>
        <begin position="1073"/>
        <end position="1097"/>
    </location>
</feature>
<feature type="region of interest" description="Disordered" evidence="6">
    <location>
        <begin position="496"/>
        <end position="940"/>
    </location>
</feature>
<feature type="compositionally biased region" description="Basic and acidic residues" evidence="6">
    <location>
        <begin position="787"/>
        <end position="807"/>
    </location>
</feature>
<keyword evidence="3" id="KW-0862">Zinc</keyword>
<dbReference type="InterPro" id="IPR001965">
    <property type="entry name" value="Znf_PHD"/>
</dbReference>
<evidence type="ECO:0000313" key="8">
    <source>
        <dbReference type="EMBL" id="RPD63570.1"/>
    </source>
</evidence>
<dbReference type="OrthoDB" id="79252at2759"/>
<feature type="compositionally biased region" description="Low complexity" evidence="6">
    <location>
        <begin position="1221"/>
        <end position="1239"/>
    </location>
</feature>
<keyword evidence="9" id="KW-1185">Reference proteome</keyword>
<feature type="compositionally biased region" description="Pro residues" evidence="6">
    <location>
        <begin position="895"/>
        <end position="910"/>
    </location>
</feature>
<dbReference type="PANTHER" id="PTHR46462:SF3">
    <property type="entry name" value="UPSET, ISOFORM A"/>
    <property type="match status" value="1"/>
</dbReference>
<dbReference type="GO" id="GO:0034967">
    <property type="term" value="C:Set3 complex"/>
    <property type="evidence" value="ECO:0007669"/>
    <property type="project" value="TreeGrafter"/>
</dbReference>